<dbReference type="InterPro" id="IPR016300">
    <property type="entry name" value="ATPase_ArsA/GET3"/>
</dbReference>
<evidence type="ECO:0000259" key="2">
    <source>
        <dbReference type="Pfam" id="PF02374"/>
    </source>
</evidence>
<gene>
    <name evidence="3" type="ORF">UFOPK1826_00911</name>
</gene>
<dbReference type="PANTHER" id="PTHR10803:SF3">
    <property type="entry name" value="ATPASE GET3"/>
    <property type="match status" value="1"/>
</dbReference>
<feature type="domain" description="ArsA/GET3 Anion-transporting ATPase-like" evidence="2">
    <location>
        <begin position="6"/>
        <end position="155"/>
    </location>
</feature>
<sequence length="313" mass="33548">MLDRQLLFITGKGGVGKSTVAASLGRAAVAQGKRVLLCEMDAKGALATLLQTSELSFTPREISPNLSAMTMNTQDALREYVSIFLKTPFVAAIPGLAGIFDFVADAAPGVKEVLVVGKLCYEVRKGNYDIVIVDAESTGHIVAQVAAPTTLRNFVPLGPLNEQTLWMTAILEDSQKTGVVVVTTCQEMAVNEALELVGALQTKTKVNTAAVIVNRVPSEIFTKSQEIVFNQLNQASIKSFIAEKTGLSIDLSLQATGLARARRNLATNHIASLRSGLTKLDPIKELLLLPDFSYQSTDLLVSKLSSELEAELS</sequence>
<dbReference type="AlphaFoldDB" id="A0A6J6GZS6"/>
<proteinExistence type="inferred from homology"/>
<dbReference type="GO" id="GO:0005524">
    <property type="term" value="F:ATP binding"/>
    <property type="evidence" value="ECO:0007669"/>
    <property type="project" value="InterPro"/>
</dbReference>
<evidence type="ECO:0000256" key="1">
    <source>
        <dbReference type="ARBA" id="ARBA00011040"/>
    </source>
</evidence>
<evidence type="ECO:0000313" key="3">
    <source>
        <dbReference type="EMBL" id="CAB4604554.1"/>
    </source>
</evidence>
<dbReference type="PANTHER" id="PTHR10803">
    <property type="entry name" value="ARSENICAL PUMP-DRIVING ATPASE ARSENITE-TRANSLOCATING ATPASE"/>
    <property type="match status" value="1"/>
</dbReference>
<dbReference type="CDD" id="cd02035">
    <property type="entry name" value="ArsA"/>
    <property type="match status" value="1"/>
</dbReference>
<dbReference type="GO" id="GO:0016887">
    <property type="term" value="F:ATP hydrolysis activity"/>
    <property type="evidence" value="ECO:0007669"/>
    <property type="project" value="InterPro"/>
</dbReference>
<dbReference type="Pfam" id="PF02374">
    <property type="entry name" value="ArsA_ATPase"/>
    <property type="match status" value="1"/>
</dbReference>
<name>A0A6J6GZS6_9ZZZZ</name>
<dbReference type="SUPFAM" id="SSF52540">
    <property type="entry name" value="P-loop containing nucleoside triphosphate hydrolases"/>
    <property type="match status" value="1"/>
</dbReference>
<dbReference type="EMBL" id="CAEZUN010000107">
    <property type="protein sequence ID" value="CAB4604554.1"/>
    <property type="molecule type" value="Genomic_DNA"/>
</dbReference>
<dbReference type="Gene3D" id="3.40.50.300">
    <property type="entry name" value="P-loop containing nucleotide triphosphate hydrolases"/>
    <property type="match status" value="1"/>
</dbReference>
<comment type="similarity">
    <text evidence="1">Belongs to the arsA ATPase family.</text>
</comment>
<organism evidence="3">
    <name type="scientific">freshwater metagenome</name>
    <dbReference type="NCBI Taxonomy" id="449393"/>
    <lineage>
        <taxon>unclassified sequences</taxon>
        <taxon>metagenomes</taxon>
        <taxon>ecological metagenomes</taxon>
    </lineage>
</organism>
<accession>A0A6J6GZS6</accession>
<protein>
    <submittedName>
        <fullName evidence="3">Unannotated protein</fullName>
    </submittedName>
</protein>
<reference evidence="3" key="1">
    <citation type="submission" date="2020-05" db="EMBL/GenBank/DDBJ databases">
        <authorList>
            <person name="Chiriac C."/>
            <person name="Salcher M."/>
            <person name="Ghai R."/>
            <person name="Kavagutti S V."/>
        </authorList>
    </citation>
    <scope>NUCLEOTIDE SEQUENCE</scope>
</reference>
<dbReference type="InterPro" id="IPR025723">
    <property type="entry name" value="ArsA/GET3_ATPase-like"/>
</dbReference>
<dbReference type="InterPro" id="IPR027417">
    <property type="entry name" value="P-loop_NTPase"/>
</dbReference>